<name>A0A420IW35_9PEZI</name>
<sequence>EAEVQETREVFFESIDLNFSGEAADWVDSSPQYQIFTEEIEKPTSDDVRDFKVALTARFPAKFSIDRSEYTIQEDTENLVQGPNESLEEYYGQAQHLLRRSHTRDTQADGSSPLSPSERILLRRVIKAFLRGLFDKNPKRNMITRPTPNSLRGAFDQTQQALAGIKQIEQMEEAEYEKIEIVML</sequence>
<feature type="non-terminal residue" evidence="2">
    <location>
        <position position="1"/>
    </location>
</feature>
<proteinExistence type="predicted"/>
<organism evidence="2 3">
    <name type="scientific">Golovinomyces cichoracearum</name>
    <dbReference type="NCBI Taxonomy" id="62708"/>
    <lineage>
        <taxon>Eukaryota</taxon>
        <taxon>Fungi</taxon>
        <taxon>Dikarya</taxon>
        <taxon>Ascomycota</taxon>
        <taxon>Pezizomycotina</taxon>
        <taxon>Leotiomycetes</taxon>
        <taxon>Erysiphales</taxon>
        <taxon>Erysiphaceae</taxon>
        <taxon>Golovinomyces</taxon>
    </lineage>
</organism>
<dbReference type="EMBL" id="MCBS01020874">
    <property type="protein sequence ID" value="RKF78740.1"/>
    <property type="molecule type" value="Genomic_DNA"/>
</dbReference>
<gene>
    <name evidence="2" type="ORF">GcM1_208015</name>
</gene>
<dbReference type="InterPro" id="IPR005162">
    <property type="entry name" value="Retrotrans_gag_dom"/>
</dbReference>
<evidence type="ECO:0000259" key="1">
    <source>
        <dbReference type="Pfam" id="PF03732"/>
    </source>
</evidence>
<dbReference type="Proteomes" id="UP000285326">
    <property type="component" value="Unassembled WGS sequence"/>
</dbReference>
<comment type="caution">
    <text evidence="2">The sequence shown here is derived from an EMBL/GenBank/DDBJ whole genome shotgun (WGS) entry which is preliminary data.</text>
</comment>
<dbReference type="AlphaFoldDB" id="A0A420IW35"/>
<evidence type="ECO:0000313" key="2">
    <source>
        <dbReference type="EMBL" id="RKF78740.1"/>
    </source>
</evidence>
<protein>
    <recommendedName>
        <fullName evidence="1">Retrotransposon gag domain-containing protein</fullName>
    </recommendedName>
</protein>
<feature type="domain" description="Retrotransposon gag" evidence="1">
    <location>
        <begin position="17"/>
        <end position="133"/>
    </location>
</feature>
<evidence type="ECO:0000313" key="3">
    <source>
        <dbReference type="Proteomes" id="UP000285326"/>
    </source>
</evidence>
<dbReference type="Pfam" id="PF03732">
    <property type="entry name" value="Retrotrans_gag"/>
    <property type="match status" value="1"/>
</dbReference>
<reference evidence="2 3" key="1">
    <citation type="journal article" date="2018" name="BMC Genomics">
        <title>Comparative genome analyses reveal sequence features reflecting distinct modes of host-adaptation between dicot and monocot powdery mildew.</title>
        <authorList>
            <person name="Wu Y."/>
            <person name="Ma X."/>
            <person name="Pan Z."/>
            <person name="Kale S.D."/>
            <person name="Song Y."/>
            <person name="King H."/>
            <person name="Zhang Q."/>
            <person name="Presley C."/>
            <person name="Deng X."/>
            <person name="Wei C.I."/>
            <person name="Xiao S."/>
        </authorList>
    </citation>
    <scope>NUCLEOTIDE SEQUENCE [LARGE SCALE GENOMIC DNA]</scope>
    <source>
        <strain evidence="2">UMSG1</strain>
    </source>
</reference>
<accession>A0A420IW35</accession>